<feature type="region of interest" description="Disordered" evidence="3">
    <location>
        <begin position="469"/>
        <end position="531"/>
    </location>
</feature>
<dbReference type="SUPFAM" id="SSF54556">
    <property type="entry name" value="Chitinase insertion domain"/>
    <property type="match status" value="1"/>
</dbReference>
<dbReference type="Bgee" id="ENSMODG00000001338">
    <property type="expression patterns" value="Expressed in placenta and 12 other cell types or tissues"/>
</dbReference>
<dbReference type="Ensembl" id="ENSMODT00000001650.4">
    <property type="protein sequence ID" value="ENSMODP00000001616.4"/>
    <property type="gene ID" value="ENSMODG00000001338.4"/>
</dbReference>
<evidence type="ECO:0000256" key="2">
    <source>
        <dbReference type="ARBA" id="ARBA00023157"/>
    </source>
</evidence>
<evidence type="ECO:0000256" key="3">
    <source>
        <dbReference type="SAM" id="MobiDB-lite"/>
    </source>
</evidence>
<dbReference type="FunFam" id="3.10.50.10:FF:000001">
    <property type="entry name" value="Chitinase 3-like 1"/>
    <property type="match status" value="1"/>
</dbReference>
<reference evidence="6" key="2">
    <citation type="submission" date="2025-08" db="UniProtKB">
        <authorList>
            <consortium name="Ensembl"/>
        </authorList>
    </citation>
    <scope>IDENTIFICATION</scope>
</reference>
<dbReference type="Pfam" id="PF00704">
    <property type="entry name" value="Glyco_hydro_18"/>
    <property type="match status" value="1"/>
</dbReference>
<dbReference type="GO" id="GO:0004568">
    <property type="term" value="F:chitinase activity"/>
    <property type="evidence" value="ECO:0000318"/>
    <property type="project" value="GO_Central"/>
</dbReference>
<keyword evidence="7" id="KW-1185">Reference proteome</keyword>
<dbReference type="GeneTree" id="ENSGT00940000162223"/>
<dbReference type="PROSITE" id="PS51910">
    <property type="entry name" value="GH18_2"/>
    <property type="match status" value="1"/>
</dbReference>
<keyword evidence="2" id="KW-1015">Disulfide bond</keyword>
<dbReference type="PANTHER" id="PTHR11177">
    <property type="entry name" value="CHITINASE"/>
    <property type="match status" value="1"/>
</dbReference>
<dbReference type="eggNOG" id="KOG2806">
    <property type="taxonomic scope" value="Eukaryota"/>
</dbReference>
<dbReference type="PANTHER" id="PTHR11177:SF248">
    <property type="entry name" value="CHITOTRIOSIDASE-1"/>
    <property type="match status" value="1"/>
</dbReference>
<evidence type="ECO:0000259" key="5">
    <source>
        <dbReference type="PROSITE" id="PS51910"/>
    </source>
</evidence>
<feature type="domain" description="GH18" evidence="5">
    <location>
        <begin position="22"/>
        <end position="389"/>
    </location>
</feature>
<dbReference type="GO" id="GO:0005576">
    <property type="term" value="C:extracellular region"/>
    <property type="evidence" value="ECO:0000318"/>
    <property type="project" value="GO_Central"/>
</dbReference>
<organism evidence="6 7">
    <name type="scientific">Monodelphis domestica</name>
    <name type="common">Gray short-tailed opossum</name>
    <dbReference type="NCBI Taxonomy" id="13616"/>
    <lineage>
        <taxon>Eukaryota</taxon>
        <taxon>Metazoa</taxon>
        <taxon>Chordata</taxon>
        <taxon>Craniata</taxon>
        <taxon>Vertebrata</taxon>
        <taxon>Euteleostomi</taxon>
        <taxon>Mammalia</taxon>
        <taxon>Metatheria</taxon>
        <taxon>Didelphimorphia</taxon>
        <taxon>Didelphidae</taxon>
        <taxon>Monodelphis</taxon>
    </lineage>
</organism>
<dbReference type="GO" id="GO:0006032">
    <property type="term" value="P:chitin catabolic process"/>
    <property type="evidence" value="ECO:0000318"/>
    <property type="project" value="GO_Central"/>
</dbReference>
<dbReference type="AlphaFoldDB" id="F7FWC0"/>
<dbReference type="Proteomes" id="UP000002280">
    <property type="component" value="Chromosome 2"/>
</dbReference>
<evidence type="ECO:0000256" key="1">
    <source>
        <dbReference type="ARBA" id="ARBA00022729"/>
    </source>
</evidence>
<keyword evidence="1 4" id="KW-0732">Signal</keyword>
<sequence>MTRLVLRVGLTLMLQLQLGASFKLVCYFTSWAQYRPGPALVFPKDLDPHLCTHLVYAFASMHNNRIIPGEKDDEKEIYPQLIKLKERNKELRTLLSIGGWNFGTSRFTTMLSTRENRKSFISSVIDFLRKHSFDGLDLFFQYPTFRGSPFQDRDRFSFLIRELLLAFRKESKATRKRRLLVTAAVSGDYHIINLAYDVAYIGSILDYISVLTFDFHGSWDMVTGHNSPLYGSSWKRKQGDYLNCEFAMKLWEEKGAPREKLIMGFPTYGRTFDILSSNKGVGAPAFGPASPGNYTQESGLWAYYEICPFLKKATVKWVDQQRVPYAYKKNDWLSYDDTHSFAYKAWFIREKQYGGAMVWSLDLDDFRGSFCGQGRFPLVNTLKDLLTESKFHSTLPPPTNLQIPLDVSTLTPQRKTSPHQEMPGPLTTTPYNLEVTPTSYRNSSTQNIHKLNFITQWLKKTSSALRYTSVPPVGSTPPQDTHTLKASTQVPGNPTILHVDRKSPPTGSTVPSHNFPISKPVPPTTNRNTSL</sequence>
<dbReference type="FunCoup" id="F7FWC0">
    <property type="interactions" value="17"/>
</dbReference>
<dbReference type="SUPFAM" id="SSF51445">
    <property type="entry name" value="(Trans)glycosidases"/>
    <property type="match status" value="1"/>
</dbReference>
<dbReference type="SMART" id="SM00636">
    <property type="entry name" value="Glyco_18"/>
    <property type="match status" value="1"/>
</dbReference>
<feature type="compositionally biased region" description="Polar residues" evidence="3">
    <location>
        <begin position="476"/>
        <end position="492"/>
    </location>
</feature>
<feature type="chain" id="PRO_5023918807" evidence="4">
    <location>
        <begin position="22"/>
        <end position="531"/>
    </location>
</feature>
<reference evidence="6" key="3">
    <citation type="submission" date="2025-09" db="UniProtKB">
        <authorList>
            <consortium name="Ensembl"/>
        </authorList>
    </citation>
    <scope>IDENTIFICATION</scope>
</reference>
<dbReference type="CDD" id="cd02872">
    <property type="entry name" value="GH18_chitolectin_chitotriosidase"/>
    <property type="match status" value="1"/>
</dbReference>
<dbReference type="STRING" id="13616.ENSMODP00000001616"/>
<evidence type="ECO:0000313" key="7">
    <source>
        <dbReference type="Proteomes" id="UP000002280"/>
    </source>
</evidence>
<dbReference type="InterPro" id="IPR017853">
    <property type="entry name" value="GH"/>
</dbReference>
<accession>F7FWC0</accession>
<dbReference type="HOGENOM" id="CLU_002833_12_0_1"/>
<protein>
    <submittedName>
        <fullName evidence="6">Oviduct-specific glycoprotein</fullName>
    </submittedName>
</protein>
<dbReference type="InterPro" id="IPR001223">
    <property type="entry name" value="Glyco_hydro18_cat"/>
</dbReference>
<dbReference type="InParanoid" id="F7FWC0"/>
<feature type="signal peptide" evidence="4">
    <location>
        <begin position="1"/>
        <end position="21"/>
    </location>
</feature>
<reference evidence="6 7" key="1">
    <citation type="journal article" date="2007" name="Nature">
        <title>Genome of the marsupial Monodelphis domestica reveals innovation in non-coding sequences.</title>
        <authorList>
            <person name="Mikkelsen T.S."/>
            <person name="Wakefield M.J."/>
            <person name="Aken B."/>
            <person name="Amemiya C.T."/>
            <person name="Chang J.L."/>
            <person name="Duke S."/>
            <person name="Garber M."/>
            <person name="Gentles A.J."/>
            <person name="Goodstadt L."/>
            <person name="Heger A."/>
            <person name="Jurka J."/>
            <person name="Kamal M."/>
            <person name="Mauceli E."/>
            <person name="Searle S.M."/>
            <person name="Sharpe T."/>
            <person name="Baker M.L."/>
            <person name="Batzer M.A."/>
            <person name="Benos P.V."/>
            <person name="Belov K."/>
            <person name="Clamp M."/>
            <person name="Cook A."/>
            <person name="Cuff J."/>
            <person name="Das R."/>
            <person name="Davidow L."/>
            <person name="Deakin J.E."/>
            <person name="Fazzari M.J."/>
            <person name="Glass J.L."/>
            <person name="Grabherr M."/>
            <person name="Greally J.M."/>
            <person name="Gu W."/>
            <person name="Hore T.A."/>
            <person name="Huttley G.A."/>
            <person name="Kleber M."/>
            <person name="Jirtle R.L."/>
            <person name="Koina E."/>
            <person name="Lee J.T."/>
            <person name="Mahony S."/>
            <person name="Marra M.A."/>
            <person name="Miller R.D."/>
            <person name="Nicholls R.D."/>
            <person name="Oda M."/>
            <person name="Papenfuss A.T."/>
            <person name="Parra Z.E."/>
            <person name="Pollock D.D."/>
            <person name="Ray D.A."/>
            <person name="Schein J.E."/>
            <person name="Speed T.P."/>
            <person name="Thompson K."/>
            <person name="VandeBerg J.L."/>
            <person name="Wade C.M."/>
            <person name="Walker J.A."/>
            <person name="Waters P.D."/>
            <person name="Webber C."/>
            <person name="Weidman J.R."/>
            <person name="Xie X."/>
            <person name="Zody M.C."/>
            <person name="Baldwin J."/>
            <person name="Abdouelleil A."/>
            <person name="Abdulkadir J."/>
            <person name="Abebe A."/>
            <person name="Abera B."/>
            <person name="Abreu J."/>
            <person name="Acer S.C."/>
            <person name="Aftuck L."/>
            <person name="Alexander A."/>
            <person name="An P."/>
            <person name="Anderson E."/>
            <person name="Anderson S."/>
            <person name="Arachi H."/>
            <person name="Azer M."/>
            <person name="Bachantsang P."/>
            <person name="Barry A."/>
            <person name="Bayul T."/>
            <person name="Berlin A."/>
            <person name="Bessette D."/>
            <person name="Bloom T."/>
            <person name="Bloom T."/>
            <person name="Boguslavskiy L."/>
            <person name="Bonnet C."/>
            <person name="Boukhgalter B."/>
            <person name="Bourzgui I."/>
            <person name="Brown A."/>
            <person name="Cahill P."/>
            <person name="Channer S."/>
            <person name="Cheshatsang Y."/>
            <person name="Chuda L."/>
            <person name="Citroen M."/>
            <person name="Collymore A."/>
            <person name="Cooke P."/>
            <person name="Costello M."/>
            <person name="D'Aco K."/>
            <person name="Daza R."/>
            <person name="De Haan G."/>
            <person name="DeGray S."/>
            <person name="DeMaso C."/>
            <person name="Dhargay N."/>
            <person name="Dooley K."/>
            <person name="Dooley E."/>
            <person name="Doricent M."/>
            <person name="Dorje P."/>
            <person name="Dorjee K."/>
            <person name="Dupes A."/>
            <person name="Elong R."/>
            <person name="Falk J."/>
            <person name="Farina A."/>
            <person name="Faro S."/>
            <person name="Ferguson D."/>
            <person name="Fisher S."/>
            <person name="Foley C.D."/>
            <person name="Franke A."/>
            <person name="Friedrich D."/>
            <person name="Gadbois L."/>
            <person name="Gearin G."/>
            <person name="Gearin C.R."/>
            <person name="Giannoukos G."/>
            <person name="Goode T."/>
            <person name="Graham J."/>
            <person name="Grandbois E."/>
            <person name="Grewal S."/>
            <person name="Gyaltsen K."/>
            <person name="Hafez N."/>
            <person name="Hagos B."/>
            <person name="Hall J."/>
            <person name="Henson C."/>
            <person name="Hollinger A."/>
            <person name="Honan T."/>
            <person name="Huard M.D."/>
            <person name="Hughes L."/>
            <person name="Hurhula B."/>
            <person name="Husby M.E."/>
            <person name="Kamat A."/>
            <person name="Kanga B."/>
            <person name="Kashin S."/>
            <person name="Khazanovich D."/>
            <person name="Kisner P."/>
            <person name="Lance K."/>
            <person name="Lara M."/>
            <person name="Lee W."/>
            <person name="Lennon N."/>
            <person name="Letendre F."/>
            <person name="LeVine R."/>
            <person name="Lipovsky A."/>
            <person name="Liu X."/>
            <person name="Liu J."/>
            <person name="Liu S."/>
            <person name="Lokyitsang T."/>
            <person name="Lokyitsang Y."/>
            <person name="Lubonja R."/>
            <person name="Lui A."/>
            <person name="MacDonald P."/>
            <person name="Magnisalis V."/>
            <person name="Maru K."/>
            <person name="Matthews C."/>
            <person name="McCusker W."/>
            <person name="McDonough S."/>
            <person name="Mehta T."/>
            <person name="Meldrim J."/>
            <person name="Meneus L."/>
            <person name="Mihai O."/>
            <person name="Mihalev A."/>
            <person name="Mihova T."/>
            <person name="Mittelman R."/>
            <person name="Mlenga V."/>
            <person name="Montmayeur A."/>
            <person name="Mulrain L."/>
            <person name="Navidi A."/>
            <person name="Naylor J."/>
            <person name="Negash T."/>
            <person name="Nguyen T."/>
            <person name="Nguyen N."/>
            <person name="Nicol R."/>
            <person name="Norbu C."/>
            <person name="Norbu N."/>
            <person name="Novod N."/>
            <person name="O'Neill B."/>
            <person name="Osman S."/>
            <person name="Markiewicz E."/>
            <person name="Oyono O.L."/>
            <person name="Patti C."/>
            <person name="Phunkhang P."/>
            <person name="Pierre F."/>
            <person name="Priest M."/>
            <person name="Raghuraman S."/>
            <person name="Rege F."/>
            <person name="Reyes R."/>
            <person name="Rise C."/>
            <person name="Rogov P."/>
            <person name="Ross K."/>
            <person name="Ryan E."/>
            <person name="Settipalli S."/>
            <person name="Shea T."/>
            <person name="Sherpa N."/>
            <person name="Shi L."/>
            <person name="Shih D."/>
            <person name="Sparrow T."/>
            <person name="Spaulding J."/>
            <person name="Stalker J."/>
            <person name="Stange-Thomann N."/>
            <person name="Stavropoulos S."/>
            <person name="Stone C."/>
            <person name="Strader C."/>
            <person name="Tesfaye S."/>
            <person name="Thomson T."/>
            <person name="Thoulutsang Y."/>
            <person name="Thoulutsang D."/>
            <person name="Topham K."/>
            <person name="Topping I."/>
            <person name="Tsamla T."/>
            <person name="Vassiliev H."/>
            <person name="Vo A."/>
            <person name="Wangchuk T."/>
            <person name="Wangdi T."/>
            <person name="Weiand M."/>
            <person name="Wilkinson J."/>
            <person name="Wilson A."/>
            <person name="Yadav S."/>
            <person name="Young G."/>
            <person name="Yu Q."/>
            <person name="Zembek L."/>
            <person name="Zhong D."/>
            <person name="Zimmer A."/>
            <person name="Zwirko Z."/>
            <person name="Jaffe D.B."/>
            <person name="Alvarez P."/>
            <person name="Brockman W."/>
            <person name="Butler J."/>
            <person name="Chin C."/>
            <person name="Gnerre S."/>
            <person name="MacCallum I."/>
            <person name="Graves J.A."/>
            <person name="Ponting C.P."/>
            <person name="Breen M."/>
            <person name="Samollow P.B."/>
            <person name="Lander E.S."/>
            <person name="Lindblad-Toh K."/>
        </authorList>
    </citation>
    <scope>NUCLEOTIDE SEQUENCE [LARGE SCALE GENOMIC DNA]</scope>
</reference>
<evidence type="ECO:0000256" key="4">
    <source>
        <dbReference type="SAM" id="SignalP"/>
    </source>
</evidence>
<name>F7FWC0_MONDO</name>
<dbReference type="InterPro" id="IPR011583">
    <property type="entry name" value="Chitinase_II/V-like_cat"/>
</dbReference>
<evidence type="ECO:0000313" key="6">
    <source>
        <dbReference type="Ensembl" id="ENSMODP00000001616.4"/>
    </source>
</evidence>
<dbReference type="Gene3D" id="3.10.50.10">
    <property type="match status" value="1"/>
</dbReference>
<dbReference type="OMA" id="FFQYPTF"/>
<feature type="region of interest" description="Disordered" evidence="3">
    <location>
        <begin position="411"/>
        <end position="431"/>
    </location>
</feature>
<dbReference type="GO" id="GO:0005975">
    <property type="term" value="P:carbohydrate metabolic process"/>
    <property type="evidence" value="ECO:0007669"/>
    <property type="project" value="InterPro"/>
</dbReference>
<dbReference type="GO" id="GO:0008061">
    <property type="term" value="F:chitin binding"/>
    <property type="evidence" value="ECO:0007669"/>
    <property type="project" value="InterPro"/>
</dbReference>
<dbReference type="InterPro" id="IPR050314">
    <property type="entry name" value="Glycosyl_Hydrlase_18"/>
</dbReference>
<dbReference type="FunFam" id="3.20.20.80:FF:000007">
    <property type="entry name" value="Acidic mammalian chitinase"/>
    <property type="match status" value="1"/>
</dbReference>
<dbReference type="Gene3D" id="3.20.20.80">
    <property type="entry name" value="Glycosidases"/>
    <property type="match status" value="1"/>
</dbReference>
<proteinExistence type="predicted"/>
<dbReference type="InterPro" id="IPR029070">
    <property type="entry name" value="Chitinase_insertion_sf"/>
</dbReference>